<dbReference type="Pfam" id="PF00657">
    <property type="entry name" value="Lipase_GDSL"/>
    <property type="match status" value="1"/>
</dbReference>
<evidence type="ECO:0000313" key="5">
    <source>
        <dbReference type="Proteomes" id="UP000019116"/>
    </source>
</evidence>
<dbReference type="Gramene" id="TraesCLE_scaffold_014225_01G000200.1">
    <property type="protein sequence ID" value="TraesCLE_scaffold_014225_01G000200.1"/>
    <property type="gene ID" value="TraesCLE_scaffold_014225_01G000200"/>
</dbReference>
<dbReference type="PANTHER" id="PTHR45648">
    <property type="entry name" value="GDSL LIPASE/ACYLHYDROLASE FAMILY PROTEIN (AFU_ORTHOLOGUE AFUA_4G14700)"/>
    <property type="match status" value="1"/>
</dbReference>
<dbReference type="Gramene" id="TraesCS6A02G253100.1">
    <property type="protein sequence ID" value="TraesCS6A02G253100.1"/>
    <property type="gene ID" value="TraesCS6A02G253100"/>
</dbReference>
<dbReference type="InterPro" id="IPR035669">
    <property type="entry name" value="SGNH_plant_lipase-like"/>
</dbReference>
<reference evidence="4" key="2">
    <citation type="submission" date="2018-10" db="UniProtKB">
        <authorList>
            <consortium name="EnsemblPlants"/>
        </authorList>
    </citation>
    <scope>IDENTIFICATION</scope>
</reference>
<name>A0A3B6NS45_WHEAT</name>
<dbReference type="CDD" id="cd01837">
    <property type="entry name" value="SGNH_plant_lipase_like"/>
    <property type="match status" value="1"/>
</dbReference>
<dbReference type="PANTHER" id="PTHR45648:SF175">
    <property type="entry name" value="OS02G0668900 PROTEIN"/>
    <property type="match status" value="1"/>
</dbReference>
<dbReference type="InterPro" id="IPR051058">
    <property type="entry name" value="GDSL_Est/Lipase"/>
</dbReference>
<dbReference type="Gramene" id="TraesROB_scaffold_084827_01G000100.1">
    <property type="protein sequence ID" value="TraesROB_scaffold_084827_01G000100.1"/>
    <property type="gene ID" value="TraesROB_scaffold_084827_01G000100"/>
</dbReference>
<proteinExistence type="inferred from homology"/>
<dbReference type="Proteomes" id="UP000019116">
    <property type="component" value="Chromosome 6A"/>
</dbReference>
<dbReference type="AlphaFoldDB" id="A0A3B6NS45"/>
<gene>
    <name evidence="4" type="primary">LOC123130780</name>
</gene>
<evidence type="ECO:0000256" key="3">
    <source>
        <dbReference type="ARBA" id="ARBA00022963"/>
    </source>
</evidence>
<dbReference type="SUPFAM" id="SSF52266">
    <property type="entry name" value="SGNH hydrolase"/>
    <property type="match status" value="1"/>
</dbReference>
<dbReference type="Gramene" id="TraesRN6A0100661000.1">
    <property type="protein sequence ID" value="TraesRN6A0100661000.1"/>
    <property type="gene ID" value="TraesRN6A0100661000"/>
</dbReference>
<keyword evidence="5" id="KW-1185">Reference proteome</keyword>
<keyword evidence="3" id="KW-0442">Lipid degradation</keyword>
<comment type="similarity">
    <text evidence="1">Belongs to the 'GDSL' lipolytic enzyme family.</text>
</comment>
<dbReference type="GO" id="GO:0016042">
    <property type="term" value="P:lipid catabolic process"/>
    <property type="evidence" value="ECO:0007669"/>
    <property type="project" value="UniProtKB-KW"/>
</dbReference>
<dbReference type="GeneID" id="123130780"/>
<accession>A0A3B6NS45</accession>
<keyword evidence="3" id="KW-0443">Lipid metabolism</keyword>
<keyword evidence="2" id="KW-0378">Hydrolase</keyword>
<dbReference type="InterPro" id="IPR036514">
    <property type="entry name" value="SGNH_hydro_sf"/>
</dbReference>
<dbReference type="InterPro" id="IPR001087">
    <property type="entry name" value="GDSL"/>
</dbReference>
<evidence type="ECO:0000256" key="2">
    <source>
        <dbReference type="ARBA" id="ARBA00022801"/>
    </source>
</evidence>
<evidence type="ECO:0000313" key="4">
    <source>
        <dbReference type="EnsemblPlants" id="TraesCS6A02G253100.1"/>
    </source>
</evidence>
<dbReference type="RefSeq" id="XP_044406527.1">
    <property type="nucleotide sequence ID" value="XM_044550592.1"/>
</dbReference>
<sequence length="388" mass="42063">MKHSAPEHRVPGTAKQQSLQMASQTASYVVVALCLLVLVARHAEAKQPRLVPAIFVFGDSTVDVGNNNFLGGTRKEGKANFPQYGVDFPTTKPTGRFSNGFNTADLLAQLLGFPLSPPAYLSLNRRTVRSQMFKGLNFASAGSGLGDHTGRSVVGEVITMTQQVESFATVVKHMHQSSGSRRTASLLSKSIFFISTGSNDVFEYSFSRSNDRKFLAGLVAAYKDYLKALYHLGARKFSIVSIPPLGCTPLQRLRRLEQMGTQGCFDPLNDLSLGSYPLLAAMMEELAHELPGMAYSLGDAFAMVSFVFANPHTPDWSFTELEAACCGEGPFGASGCNQTVPLCGNRDSYLFWDANHPTQAVSTIAAETLFAGNHTFVKPVNVLQLTKL</sequence>
<dbReference type="Gene3D" id="3.40.50.1110">
    <property type="entry name" value="SGNH hydrolase"/>
    <property type="match status" value="1"/>
</dbReference>
<evidence type="ECO:0000256" key="1">
    <source>
        <dbReference type="ARBA" id="ARBA00008668"/>
    </source>
</evidence>
<dbReference type="OrthoDB" id="1600564at2759"/>
<dbReference type="STRING" id="4565.A0A3B6NS45"/>
<dbReference type="Gramene" id="TraesWEE_scaffold_091047_01G000100.1">
    <property type="protein sequence ID" value="TraesWEE_scaffold_091047_01G000100.1"/>
    <property type="gene ID" value="TraesWEE_scaffold_091047_01G000100"/>
</dbReference>
<dbReference type="KEGG" id="taes:123130780"/>
<dbReference type="PaxDb" id="4565-Traes_6AL_A2BEC866B.2"/>
<dbReference type="EnsemblPlants" id="TraesCS6A02G253100.1">
    <property type="protein sequence ID" value="TraesCS6A02G253100.1"/>
    <property type="gene ID" value="TraesCS6A02G253100"/>
</dbReference>
<organism evidence="4">
    <name type="scientific">Triticum aestivum</name>
    <name type="common">Wheat</name>
    <dbReference type="NCBI Taxonomy" id="4565"/>
    <lineage>
        <taxon>Eukaryota</taxon>
        <taxon>Viridiplantae</taxon>
        <taxon>Streptophyta</taxon>
        <taxon>Embryophyta</taxon>
        <taxon>Tracheophyta</taxon>
        <taxon>Spermatophyta</taxon>
        <taxon>Magnoliopsida</taxon>
        <taxon>Liliopsida</taxon>
        <taxon>Poales</taxon>
        <taxon>Poaceae</taxon>
        <taxon>BOP clade</taxon>
        <taxon>Pooideae</taxon>
        <taxon>Triticodae</taxon>
        <taxon>Triticeae</taxon>
        <taxon>Triticinae</taxon>
        <taxon>Triticum</taxon>
    </lineage>
</organism>
<dbReference type="SMR" id="A0A3B6NS45"/>
<reference evidence="4" key="1">
    <citation type="submission" date="2018-08" db="EMBL/GenBank/DDBJ databases">
        <authorList>
            <person name="Rossello M."/>
        </authorList>
    </citation>
    <scope>NUCLEOTIDE SEQUENCE [LARGE SCALE GENOMIC DNA]</scope>
    <source>
        <strain evidence="4">cv. Chinese Spring</strain>
    </source>
</reference>
<dbReference type="Gramene" id="TraesCS6A03G0684100.1">
    <property type="protein sequence ID" value="TraesCS6A03G0684100.1.CDS"/>
    <property type="gene ID" value="TraesCS6A03G0684100"/>
</dbReference>
<dbReference type="GO" id="GO:0016788">
    <property type="term" value="F:hydrolase activity, acting on ester bonds"/>
    <property type="evidence" value="ECO:0007669"/>
    <property type="project" value="InterPro"/>
</dbReference>
<protein>
    <recommendedName>
        <fullName evidence="6">GDSL esterase/lipase</fullName>
    </recommendedName>
</protein>
<evidence type="ECO:0008006" key="6">
    <source>
        <dbReference type="Google" id="ProtNLM"/>
    </source>
</evidence>
<dbReference type="OMA" id="CKKRDEY"/>
<dbReference type="Gramene" id="TraesCAD_scaffold_027735_01G000200.1">
    <property type="protein sequence ID" value="TraesCAD_scaffold_027735_01G000200.1"/>
    <property type="gene ID" value="TraesCAD_scaffold_027735_01G000200"/>
</dbReference>
<dbReference type="Gramene" id="TraesJUL6A03G03384720.1">
    <property type="protein sequence ID" value="TraesJUL6A03G03384720.1"/>
    <property type="gene ID" value="TraesJUL6A03G03384720"/>
</dbReference>